<dbReference type="SUPFAM" id="SSF56112">
    <property type="entry name" value="Protein kinase-like (PK-like)"/>
    <property type="match status" value="1"/>
</dbReference>
<gene>
    <name evidence="3" type="ORF">CJN711_LOCUS32220</name>
    <name evidence="2" type="ORF">KQP761_LOCUS923</name>
</gene>
<dbReference type="OrthoDB" id="9973558at2759"/>
<dbReference type="AlphaFoldDB" id="A0A814Y1Q7"/>
<dbReference type="GO" id="GO:0005524">
    <property type="term" value="F:ATP binding"/>
    <property type="evidence" value="ECO:0007669"/>
    <property type="project" value="InterPro"/>
</dbReference>
<sequence>MWPSRFKQYSVIQHKENDDQEADTNLAFTIPRELDTRHDLTCDSLFHGGIDSPSINAIDPILKQSVHVTKYLCLKSKIITQEYVNHLYERILLTSQLSHPNVRRILSWHIADACLYSIASIIQGTLRHAIESETFSLERIHRLSLQIISGTIYLQSKGLYPLTPWYTTNIELTNDDRIRLCSPTISTTKLNGGLIRYHHLWGHAPENLIRMIVKNESLLNADSTNNSKEDVWSIGCIIVEMMINTILFRPQNDDPSLQLFCIIQFFGGLTISLIDCFPPHVKQLFSNIKCDSHQQRLGHLLKRIFSQYVIQSIDFNKKDYLYDL</sequence>
<reference evidence="2" key="1">
    <citation type="submission" date="2021-02" db="EMBL/GenBank/DDBJ databases">
        <authorList>
            <person name="Nowell W R."/>
        </authorList>
    </citation>
    <scope>NUCLEOTIDE SEQUENCE</scope>
</reference>
<dbReference type="EMBL" id="CAJNOV010015495">
    <property type="protein sequence ID" value="CAF1573926.1"/>
    <property type="molecule type" value="Genomic_DNA"/>
</dbReference>
<name>A0A814Y1Q7_9BILA</name>
<dbReference type="Gene3D" id="3.30.200.20">
    <property type="entry name" value="Phosphorylase Kinase, domain 1"/>
    <property type="match status" value="1"/>
</dbReference>
<dbReference type="InterPro" id="IPR011009">
    <property type="entry name" value="Kinase-like_dom_sf"/>
</dbReference>
<proteinExistence type="predicted"/>
<accession>A0A814Y1Q7</accession>
<dbReference type="GO" id="GO:0004672">
    <property type="term" value="F:protein kinase activity"/>
    <property type="evidence" value="ECO:0007669"/>
    <property type="project" value="InterPro"/>
</dbReference>
<dbReference type="Proteomes" id="UP000663855">
    <property type="component" value="Unassembled WGS sequence"/>
</dbReference>
<organism evidence="2 4">
    <name type="scientific">Rotaria magnacalcarata</name>
    <dbReference type="NCBI Taxonomy" id="392030"/>
    <lineage>
        <taxon>Eukaryota</taxon>
        <taxon>Metazoa</taxon>
        <taxon>Spiralia</taxon>
        <taxon>Gnathifera</taxon>
        <taxon>Rotifera</taxon>
        <taxon>Eurotatoria</taxon>
        <taxon>Bdelloidea</taxon>
        <taxon>Philodinida</taxon>
        <taxon>Philodinidae</taxon>
        <taxon>Rotaria</taxon>
    </lineage>
</organism>
<dbReference type="Proteomes" id="UP000663834">
    <property type="component" value="Unassembled WGS sequence"/>
</dbReference>
<evidence type="ECO:0000313" key="4">
    <source>
        <dbReference type="Proteomes" id="UP000663834"/>
    </source>
</evidence>
<evidence type="ECO:0000259" key="1">
    <source>
        <dbReference type="PROSITE" id="PS50011"/>
    </source>
</evidence>
<evidence type="ECO:0000313" key="3">
    <source>
        <dbReference type="EMBL" id="CAF1573926.1"/>
    </source>
</evidence>
<dbReference type="EMBL" id="CAJNOW010000066">
    <property type="protein sequence ID" value="CAF1223436.1"/>
    <property type="molecule type" value="Genomic_DNA"/>
</dbReference>
<dbReference type="InterPro" id="IPR000719">
    <property type="entry name" value="Prot_kinase_dom"/>
</dbReference>
<dbReference type="PROSITE" id="PS50011">
    <property type="entry name" value="PROTEIN_KINASE_DOM"/>
    <property type="match status" value="1"/>
</dbReference>
<dbReference type="Gene3D" id="1.10.510.10">
    <property type="entry name" value="Transferase(Phosphotransferase) domain 1"/>
    <property type="match status" value="1"/>
</dbReference>
<comment type="caution">
    <text evidence="2">The sequence shown here is derived from an EMBL/GenBank/DDBJ whole genome shotgun (WGS) entry which is preliminary data.</text>
</comment>
<feature type="domain" description="Protein kinase" evidence="1">
    <location>
        <begin position="40"/>
        <end position="324"/>
    </location>
</feature>
<evidence type="ECO:0000313" key="2">
    <source>
        <dbReference type="EMBL" id="CAF1223436.1"/>
    </source>
</evidence>
<protein>
    <recommendedName>
        <fullName evidence="1">Protein kinase domain-containing protein</fullName>
    </recommendedName>
</protein>